<dbReference type="EMBL" id="CP007142">
    <property type="protein sequence ID" value="AJQ94386.1"/>
    <property type="molecule type" value="Genomic_DNA"/>
</dbReference>
<evidence type="ECO:0000313" key="3">
    <source>
        <dbReference type="Proteomes" id="UP000032266"/>
    </source>
</evidence>
<evidence type="ECO:0000259" key="1">
    <source>
        <dbReference type="Pfam" id="PF25559"/>
    </source>
</evidence>
<dbReference type="Proteomes" id="UP000032266">
    <property type="component" value="Chromosome"/>
</dbReference>
<organism evidence="2 3">
    <name type="scientific">Gynuella sunshinyii YC6258</name>
    <dbReference type="NCBI Taxonomy" id="1445510"/>
    <lineage>
        <taxon>Bacteria</taxon>
        <taxon>Pseudomonadati</taxon>
        <taxon>Pseudomonadota</taxon>
        <taxon>Gammaproteobacteria</taxon>
        <taxon>Oceanospirillales</taxon>
        <taxon>Saccharospirillaceae</taxon>
        <taxon>Gynuella</taxon>
    </lineage>
</organism>
<name>A0A0C5VJD1_9GAMM</name>
<dbReference type="KEGG" id="gsn:YC6258_02348"/>
<protein>
    <recommendedName>
        <fullName evidence="1">DUF7931 domain-containing protein</fullName>
    </recommendedName>
</protein>
<dbReference type="RefSeq" id="WP_044616919.1">
    <property type="nucleotide sequence ID" value="NZ_CP007142.1"/>
</dbReference>
<evidence type="ECO:0000313" key="2">
    <source>
        <dbReference type="EMBL" id="AJQ94386.1"/>
    </source>
</evidence>
<feature type="domain" description="DUF7931" evidence="1">
    <location>
        <begin position="15"/>
        <end position="163"/>
    </location>
</feature>
<dbReference type="OrthoDB" id="9796171at2"/>
<dbReference type="AlphaFoldDB" id="A0A0C5VJD1"/>
<dbReference type="InterPro" id="IPR057691">
    <property type="entry name" value="DUF7931"/>
</dbReference>
<dbReference type="STRING" id="1445510.YC6258_02348"/>
<dbReference type="HOGENOM" id="CLU_075058_1_1_6"/>
<keyword evidence="3" id="KW-1185">Reference proteome</keyword>
<reference evidence="2 3" key="1">
    <citation type="submission" date="2014-01" db="EMBL/GenBank/DDBJ databases">
        <title>Full genme sequencing of cellulolytic bacterium Gynuella sunshinyii YC6258T gen. nov., sp. nov.</title>
        <authorList>
            <person name="Khan H."/>
            <person name="Chung E.J."/>
            <person name="Chung Y.R."/>
        </authorList>
    </citation>
    <scope>NUCLEOTIDE SEQUENCE [LARGE SCALE GENOMIC DNA]</scope>
    <source>
        <strain evidence="2 3">YC6258</strain>
    </source>
</reference>
<gene>
    <name evidence="2" type="ORF">YC6258_02348</name>
</gene>
<dbReference type="PATRIC" id="fig|1445510.3.peg.2304"/>
<accession>A0A0C5VJD1</accession>
<dbReference type="Pfam" id="PF25559">
    <property type="entry name" value="DUF7931"/>
    <property type="match status" value="1"/>
</dbReference>
<sequence length="165" mass="18407">MDADTGVVRLDSLAAFKAQACVLLRAAVREIKIVSFDLELPLYGDSEVFSRLKAFSTGHRNSKIDIILATDKELVGAGHPVLDLSRRMTSTIQIQVVDPAYVESNKSFASFLLIDRSGVLYRPDSSVYIGFSHANDIATAVRLREQYDELDRLSKPSREAKRLYL</sequence>
<proteinExistence type="predicted"/>